<evidence type="ECO:0000313" key="6">
    <source>
        <dbReference type="EMBL" id="MFC3099918.1"/>
    </source>
</evidence>
<evidence type="ECO:0000259" key="5">
    <source>
        <dbReference type="Pfam" id="PF00669"/>
    </source>
</evidence>
<keyword evidence="6" id="KW-0282">Flagellum</keyword>
<organism evidence="6 7">
    <name type="scientific">Alteraurantiacibacter lauratis</name>
    <dbReference type="NCBI Taxonomy" id="2054627"/>
    <lineage>
        <taxon>Bacteria</taxon>
        <taxon>Pseudomonadati</taxon>
        <taxon>Pseudomonadota</taxon>
        <taxon>Alphaproteobacteria</taxon>
        <taxon>Sphingomonadales</taxon>
        <taxon>Erythrobacteraceae</taxon>
        <taxon>Alteraurantiacibacter</taxon>
    </lineage>
</organism>
<keyword evidence="4" id="KW-0975">Bacterial flagellum</keyword>
<comment type="similarity">
    <text evidence="3">Belongs to the bacterial flagellin family.</text>
</comment>
<dbReference type="Gene3D" id="1.20.1330.10">
    <property type="entry name" value="f41 fragment of flagellin, N-terminal domain"/>
    <property type="match status" value="1"/>
</dbReference>
<evidence type="ECO:0000313" key="7">
    <source>
        <dbReference type="Proteomes" id="UP001595378"/>
    </source>
</evidence>
<feature type="domain" description="Flagellin N-terminal" evidence="5">
    <location>
        <begin position="8"/>
        <end position="142"/>
    </location>
</feature>
<name>A0ABV7EBE4_9SPHN</name>
<evidence type="ECO:0000256" key="1">
    <source>
        <dbReference type="ARBA" id="ARBA00004365"/>
    </source>
</evidence>
<dbReference type="Proteomes" id="UP001595378">
    <property type="component" value="Unassembled WGS sequence"/>
</dbReference>
<evidence type="ECO:0000256" key="4">
    <source>
        <dbReference type="ARBA" id="ARBA00023143"/>
    </source>
</evidence>
<keyword evidence="7" id="KW-1185">Reference proteome</keyword>
<evidence type="ECO:0000256" key="2">
    <source>
        <dbReference type="ARBA" id="ARBA00004613"/>
    </source>
</evidence>
<comment type="caution">
    <text evidence="6">The sequence shown here is derived from an EMBL/GenBank/DDBJ whole genome shotgun (WGS) entry which is preliminary data.</text>
</comment>
<dbReference type="SUPFAM" id="SSF64518">
    <property type="entry name" value="Phase 1 flagellin"/>
    <property type="match status" value="1"/>
</dbReference>
<evidence type="ECO:0000256" key="3">
    <source>
        <dbReference type="ARBA" id="ARBA00005709"/>
    </source>
</evidence>
<protein>
    <submittedName>
        <fullName evidence="6">Flagellar biosynthesis protein FlgL</fullName>
    </submittedName>
</protein>
<dbReference type="EMBL" id="JBHRSU010000003">
    <property type="protein sequence ID" value="MFC3099918.1"/>
    <property type="molecule type" value="Genomic_DNA"/>
</dbReference>
<proteinExistence type="inferred from homology"/>
<keyword evidence="6" id="KW-0966">Cell projection</keyword>
<dbReference type="RefSeq" id="WP_336918508.1">
    <property type="nucleotide sequence ID" value="NZ_JBANRN010000005.1"/>
</dbReference>
<reference evidence="7" key="1">
    <citation type="journal article" date="2019" name="Int. J. Syst. Evol. Microbiol.">
        <title>The Global Catalogue of Microorganisms (GCM) 10K type strain sequencing project: providing services to taxonomists for standard genome sequencing and annotation.</title>
        <authorList>
            <consortium name="The Broad Institute Genomics Platform"/>
            <consortium name="The Broad Institute Genome Sequencing Center for Infectious Disease"/>
            <person name="Wu L."/>
            <person name="Ma J."/>
        </authorList>
    </citation>
    <scope>NUCLEOTIDE SEQUENCE [LARGE SCALE GENOMIC DNA]</scope>
    <source>
        <strain evidence="7">KCTC 52606</strain>
    </source>
</reference>
<dbReference type="Pfam" id="PF00669">
    <property type="entry name" value="Flagellin_N"/>
    <property type="match status" value="1"/>
</dbReference>
<accession>A0ABV7EBE4</accession>
<dbReference type="InterPro" id="IPR001029">
    <property type="entry name" value="Flagellin_N"/>
</dbReference>
<gene>
    <name evidence="6" type="ORF">ACFODK_03325</name>
</gene>
<dbReference type="PANTHER" id="PTHR42792:SF1">
    <property type="entry name" value="FLAGELLAR HOOK-ASSOCIATED PROTEIN 3"/>
    <property type="match status" value="1"/>
</dbReference>
<dbReference type="InterPro" id="IPR001492">
    <property type="entry name" value="Flagellin"/>
</dbReference>
<dbReference type="PANTHER" id="PTHR42792">
    <property type="entry name" value="FLAGELLIN"/>
    <property type="match status" value="1"/>
</dbReference>
<comment type="subcellular location">
    <subcellularLocation>
        <location evidence="1">Bacterial flagellum</location>
    </subcellularLocation>
    <subcellularLocation>
        <location evidence="2">Secreted</location>
    </subcellularLocation>
</comment>
<sequence>MTAITNSTLAFYRRTTSKMGDLRGQAEALQQQLSTGQRLTRSSDDPVAASRLRSLDRADRLGAIDASNANRAAQDLGLVSSALESMGADIIRARELALWAASDTVGASERASIAAELDQLRLRLMATANSPDTSGNALFGGEASGKAYEMGAGGVISYIGSPASGTIDLGQGQAITRGLTGPEVLNFTAAGAPTDIFAFLATLSTALTGGSPDPAGAARDAMAGLDDALDTLTRSQTVVGTRLAWIEVIQDRQVDQAVSRATQKADTGGVDLAGTIAQMQQLLTVLEASQAGFTRLAGLSLFDRI</sequence>
<keyword evidence="6" id="KW-0969">Cilium</keyword>